<proteinExistence type="inferred from homology"/>
<name>A0A9P7VL36_9AGAR</name>
<dbReference type="EMBL" id="MU250555">
    <property type="protein sequence ID" value="KAG7441956.1"/>
    <property type="molecule type" value="Genomic_DNA"/>
</dbReference>
<organism evidence="7 8">
    <name type="scientific">Guyanagaster necrorhizus</name>
    <dbReference type="NCBI Taxonomy" id="856835"/>
    <lineage>
        <taxon>Eukaryota</taxon>
        <taxon>Fungi</taxon>
        <taxon>Dikarya</taxon>
        <taxon>Basidiomycota</taxon>
        <taxon>Agaricomycotina</taxon>
        <taxon>Agaricomycetes</taxon>
        <taxon>Agaricomycetidae</taxon>
        <taxon>Agaricales</taxon>
        <taxon>Marasmiineae</taxon>
        <taxon>Physalacriaceae</taxon>
        <taxon>Guyanagaster</taxon>
    </lineage>
</organism>
<dbReference type="AlphaFoldDB" id="A0A9P7VL36"/>
<comment type="caution">
    <text evidence="7">The sequence shown here is derived from an EMBL/GenBank/DDBJ whole genome shotgun (WGS) entry which is preliminary data.</text>
</comment>
<accession>A0A9P7VL36</accession>
<keyword evidence="8" id="KW-1185">Reference proteome</keyword>
<dbReference type="SFLD" id="SFLDS00005">
    <property type="entry name" value="Isoprenoid_Synthase_Type_I"/>
    <property type="match status" value="1"/>
</dbReference>
<dbReference type="SUPFAM" id="SSF48576">
    <property type="entry name" value="Terpenoid synthases"/>
    <property type="match status" value="1"/>
</dbReference>
<evidence type="ECO:0000256" key="3">
    <source>
        <dbReference type="ARBA" id="ARBA00022723"/>
    </source>
</evidence>
<gene>
    <name evidence="7" type="ORF">BT62DRAFT_907122</name>
</gene>
<dbReference type="GO" id="GO:0046872">
    <property type="term" value="F:metal ion binding"/>
    <property type="evidence" value="ECO:0007669"/>
    <property type="project" value="UniProtKB-KW"/>
</dbReference>
<dbReference type="Gene3D" id="1.10.600.10">
    <property type="entry name" value="Farnesyl Diphosphate Synthase"/>
    <property type="match status" value="1"/>
</dbReference>
<evidence type="ECO:0000256" key="2">
    <source>
        <dbReference type="ARBA" id="ARBA00006333"/>
    </source>
</evidence>
<reference evidence="7" key="1">
    <citation type="submission" date="2020-11" db="EMBL/GenBank/DDBJ databases">
        <title>Adaptations for nitrogen fixation in a non-lichenized fungal sporocarp promotes dispersal by wood-feeding termites.</title>
        <authorList>
            <consortium name="DOE Joint Genome Institute"/>
            <person name="Koch R.A."/>
            <person name="Yoon G."/>
            <person name="Arayal U."/>
            <person name="Lail K."/>
            <person name="Amirebrahimi M."/>
            <person name="Labutti K."/>
            <person name="Lipzen A."/>
            <person name="Riley R."/>
            <person name="Barry K."/>
            <person name="Henrissat B."/>
            <person name="Grigoriev I.V."/>
            <person name="Herr J.R."/>
            <person name="Aime M.C."/>
        </authorList>
    </citation>
    <scope>NUCLEOTIDE SEQUENCE</scope>
    <source>
        <strain evidence="7">MCA 3950</strain>
    </source>
</reference>
<keyword evidence="4 6" id="KW-0460">Magnesium</keyword>
<protein>
    <recommendedName>
        <fullName evidence="6">Terpene synthase</fullName>
        <ecNumber evidence="6">4.2.3.-</ecNumber>
    </recommendedName>
</protein>
<evidence type="ECO:0000256" key="5">
    <source>
        <dbReference type="ARBA" id="ARBA00023239"/>
    </source>
</evidence>
<evidence type="ECO:0000256" key="1">
    <source>
        <dbReference type="ARBA" id="ARBA00001946"/>
    </source>
</evidence>
<evidence type="ECO:0000256" key="4">
    <source>
        <dbReference type="ARBA" id="ARBA00022842"/>
    </source>
</evidence>
<dbReference type="Proteomes" id="UP000812287">
    <property type="component" value="Unassembled WGS sequence"/>
</dbReference>
<dbReference type="Pfam" id="PF19086">
    <property type="entry name" value="Terpene_syn_C_2"/>
    <property type="match status" value="1"/>
</dbReference>
<keyword evidence="5 6" id="KW-0456">Lyase</keyword>
<dbReference type="OrthoDB" id="2861623at2759"/>
<dbReference type="GO" id="GO:0008299">
    <property type="term" value="P:isoprenoid biosynthetic process"/>
    <property type="evidence" value="ECO:0007669"/>
    <property type="project" value="UniProtKB-ARBA"/>
</dbReference>
<evidence type="ECO:0000313" key="7">
    <source>
        <dbReference type="EMBL" id="KAG7441956.1"/>
    </source>
</evidence>
<evidence type="ECO:0000256" key="6">
    <source>
        <dbReference type="RuleBase" id="RU366034"/>
    </source>
</evidence>
<dbReference type="InterPro" id="IPR034686">
    <property type="entry name" value="Terpene_cyclase-like_2"/>
</dbReference>
<dbReference type="GO" id="GO:0010333">
    <property type="term" value="F:terpene synthase activity"/>
    <property type="evidence" value="ECO:0007669"/>
    <property type="project" value="InterPro"/>
</dbReference>
<dbReference type="PANTHER" id="PTHR35201:SF4">
    <property type="entry name" value="BETA-PINACENE SYNTHASE-RELATED"/>
    <property type="match status" value="1"/>
</dbReference>
<dbReference type="GeneID" id="66105955"/>
<dbReference type="RefSeq" id="XP_043035456.1">
    <property type="nucleotide sequence ID" value="XM_043183658.1"/>
</dbReference>
<comment type="cofactor">
    <cofactor evidence="1 6">
        <name>Mg(2+)</name>
        <dbReference type="ChEBI" id="CHEBI:18420"/>
    </cofactor>
</comment>
<dbReference type="PANTHER" id="PTHR35201">
    <property type="entry name" value="TERPENE SYNTHASE"/>
    <property type="match status" value="1"/>
</dbReference>
<evidence type="ECO:0000313" key="8">
    <source>
        <dbReference type="Proteomes" id="UP000812287"/>
    </source>
</evidence>
<dbReference type="SFLD" id="SFLDG01020">
    <property type="entry name" value="Terpene_Cyclase_Like_2"/>
    <property type="match status" value="1"/>
</dbReference>
<sequence length="346" mass="39350">MPAASVPSTFRLPDLETTFSVLPDHGLNPYHEEVQAESRAWISRYSKTICGPKMLAFMDTCNFELLSAFCYPYADKVGLRAAMDLVNLLWLYDEYTDRISGESAQKSADTVIRSLQEPDFDDDSWLCCMVKDFRMRHIDRAGTSIARRFIDNLCAWVKHTGAEAELRDRNKVLDVQDYVALRRDIGAMRPCFDLAEYILGINLSEEIYEDPVFQSGYNAAMYLVCWSNDLYSYNVEQAKGLDGTNLITVIIKSKGLDLQGAADFLGSYCQALIEQLETAKDVLLARPGKAWADAVHLLTAFGDWVRGNDEWCFVTERYFGRKNREVHKSRLVTLKVPFADMMALNE</sequence>
<comment type="similarity">
    <text evidence="2 6">Belongs to the terpene synthase family.</text>
</comment>
<dbReference type="EC" id="4.2.3.-" evidence="6"/>
<dbReference type="InterPro" id="IPR008949">
    <property type="entry name" value="Isoprenoid_synthase_dom_sf"/>
</dbReference>
<keyword evidence="3 6" id="KW-0479">Metal-binding</keyword>